<dbReference type="Proteomes" id="UP000222310">
    <property type="component" value="Unassembled WGS sequence"/>
</dbReference>
<evidence type="ECO:0000313" key="1">
    <source>
        <dbReference type="EMBL" id="PHK00826.1"/>
    </source>
</evidence>
<organism evidence="1 2">
    <name type="scientific">Nostoc linckia z8</name>
    <dbReference type="NCBI Taxonomy" id="1628746"/>
    <lineage>
        <taxon>Bacteria</taxon>
        <taxon>Bacillati</taxon>
        <taxon>Cyanobacteriota</taxon>
        <taxon>Cyanophyceae</taxon>
        <taxon>Nostocales</taxon>
        <taxon>Nostocaceae</taxon>
        <taxon>Nostoc</taxon>
    </lineage>
</organism>
<dbReference type="EMBL" id="LAHD01000078">
    <property type="protein sequence ID" value="PHK00826.1"/>
    <property type="molecule type" value="Genomic_DNA"/>
</dbReference>
<dbReference type="AlphaFoldDB" id="A0A9Q5Z989"/>
<gene>
    <name evidence="1" type="ORF">VF08_23475</name>
</gene>
<evidence type="ECO:0000313" key="2">
    <source>
        <dbReference type="Proteomes" id="UP000222310"/>
    </source>
</evidence>
<sequence>MARRLDLTGRQFGKLTALSSTHDHKNRRAWLCKCDCGAETIVVMSRLSGADDDNPRAIRACERCRSKPCVICSELHLKTGVTCGAETCRHEHRKIKNRELTAQYRLLHAEKILARRRRRTAEIMADPIQREARREYHRTWKKNRRPRLTEEERERERERQRAYVAENREAVREYQKLWRANMTPDRAERWRAILRQATTRYRRKRELMLFLRESSQLIEKMDKENGN</sequence>
<name>A0A9Q5Z989_NOSLI</name>
<proteinExistence type="predicted"/>
<reference evidence="1 2" key="1">
    <citation type="submission" date="2015-02" db="EMBL/GenBank/DDBJ databases">
        <title>Nostoc linckia genome annotation.</title>
        <authorList>
            <person name="Zhou Z."/>
        </authorList>
    </citation>
    <scope>NUCLEOTIDE SEQUENCE [LARGE SCALE GENOMIC DNA]</scope>
    <source>
        <strain evidence="2">z8</strain>
    </source>
</reference>
<accession>A0A9Q5Z989</accession>
<protein>
    <submittedName>
        <fullName evidence="1">Uncharacterized protein</fullName>
    </submittedName>
</protein>
<comment type="caution">
    <text evidence="1">The sequence shown here is derived from an EMBL/GenBank/DDBJ whole genome shotgun (WGS) entry which is preliminary data.</text>
</comment>